<protein>
    <submittedName>
        <fullName evidence="1">Uncharacterized protein</fullName>
    </submittedName>
</protein>
<name>A0A392S1M2_9FABA</name>
<dbReference type="EMBL" id="LXQA010309051">
    <property type="protein sequence ID" value="MCI42793.1"/>
    <property type="molecule type" value="Genomic_DNA"/>
</dbReference>
<evidence type="ECO:0000313" key="1">
    <source>
        <dbReference type="EMBL" id="MCI42793.1"/>
    </source>
</evidence>
<dbReference type="PANTHER" id="PTHR31801:SF1">
    <property type="entry name" value="SPHINGOMYELIN PHOSPHODIESTERASE"/>
    <property type="match status" value="1"/>
</dbReference>
<dbReference type="AlphaFoldDB" id="A0A392S1M2"/>
<accession>A0A392S1M2</accession>
<proteinExistence type="predicted"/>
<reference evidence="1 2" key="1">
    <citation type="journal article" date="2018" name="Front. Plant Sci.">
        <title>Red Clover (Trifolium pratense) and Zigzag Clover (T. medium) - A Picture of Genomic Similarities and Differences.</title>
        <authorList>
            <person name="Dluhosova J."/>
            <person name="Istvanek J."/>
            <person name="Nedelnik J."/>
            <person name="Repkova J."/>
        </authorList>
    </citation>
    <scope>NUCLEOTIDE SEQUENCE [LARGE SCALE GENOMIC DNA]</scope>
    <source>
        <strain evidence="2">cv. 10/8</strain>
        <tissue evidence="1">Leaf</tissue>
    </source>
</reference>
<feature type="non-terminal residue" evidence="1">
    <location>
        <position position="1"/>
    </location>
</feature>
<keyword evidence="2" id="KW-1185">Reference proteome</keyword>
<evidence type="ECO:0000313" key="2">
    <source>
        <dbReference type="Proteomes" id="UP000265520"/>
    </source>
</evidence>
<comment type="caution">
    <text evidence="1">The sequence shown here is derived from an EMBL/GenBank/DDBJ whole genome shotgun (WGS) entry which is preliminary data.</text>
</comment>
<organism evidence="1 2">
    <name type="scientific">Trifolium medium</name>
    <dbReference type="NCBI Taxonomy" id="97028"/>
    <lineage>
        <taxon>Eukaryota</taxon>
        <taxon>Viridiplantae</taxon>
        <taxon>Streptophyta</taxon>
        <taxon>Embryophyta</taxon>
        <taxon>Tracheophyta</taxon>
        <taxon>Spermatophyta</taxon>
        <taxon>Magnoliopsida</taxon>
        <taxon>eudicotyledons</taxon>
        <taxon>Gunneridae</taxon>
        <taxon>Pentapetalae</taxon>
        <taxon>rosids</taxon>
        <taxon>fabids</taxon>
        <taxon>Fabales</taxon>
        <taxon>Fabaceae</taxon>
        <taxon>Papilionoideae</taxon>
        <taxon>50 kb inversion clade</taxon>
        <taxon>NPAAA clade</taxon>
        <taxon>Hologalegina</taxon>
        <taxon>IRL clade</taxon>
        <taxon>Trifolieae</taxon>
        <taxon>Trifolium</taxon>
    </lineage>
</organism>
<sequence length="51" mass="5828">VLDMLTSSKELIDLLKNVDTLFHSKQAGSGKPMLNNLFRYVPIIREQLQVL</sequence>
<dbReference type="Proteomes" id="UP000265520">
    <property type="component" value="Unassembled WGS sequence"/>
</dbReference>
<dbReference type="PANTHER" id="PTHR31801">
    <property type="entry name" value="ALTERED INHERITANCE OF MITOCHONDRIA PROTEIN 24, MITOCHONDRIAL"/>
    <property type="match status" value="1"/>
</dbReference>